<dbReference type="RefSeq" id="WP_149679156.1">
    <property type="nucleotide sequence ID" value="NZ_DAONMB010000001.1"/>
</dbReference>
<evidence type="ECO:0000313" key="3">
    <source>
        <dbReference type="Proteomes" id="UP000324781"/>
    </source>
</evidence>
<dbReference type="EMBL" id="FQZP01000039">
    <property type="protein sequence ID" value="SHJ30237.1"/>
    <property type="molecule type" value="Genomic_DNA"/>
</dbReference>
<keyword evidence="2" id="KW-0689">Ribosomal protein</keyword>
<feature type="domain" description="Ribosomal protein eL8/eL30/eS12/Gadd45" evidence="1">
    <location>
        <begin position="6"/>
        <end position="81"/>
    </location>
</feature>
<accession>A0A1M6I6Z5</accession>
<gene>
    <name evidence="2" type="ORF">SAMN05444373_103918</name>
</gene>
<dbReference type="Pfam" id="PF01248">
    <property type="entry name" value="Ribosomal_L7Ae"/>
    <property type="match status" value="1"/>
</dbReference>
<dbReference type="Proteomes" id="UP000324781">
    <property type="component" value="Unassembled WGS sequence"/>
</dbReference>
<keyword evidence="2" id="KW-0687">Ribonucleoprotein</keyword>
<dbReference type="OrthoDB" id="2353623at2"/>
<evidence type="ECO:0000313" key="2">
    <source>
        <dbReference type="EMBL" id="SHJ30237.1"/>
    </source>
</evidence>
<organism evidence="2 3">
    <name type="scientific">Thermoclostridium caenicola</name>
    <dbReference type="NCBI Taxonomy" id="659425"/>
    <lineage>
        <taxon>Bacteria</taxon>
        <taxon>Bacillati</taxon>
        <taxon>Bacillota</taxon>
        <taxon>Clostridia</taxon>
        <taxon>Eubacteriales</taxon>
        <taxon>Oscillospiraceae</taxon>
        <taxon>Thermoclostridium</taxon>
    </lineage>
</organism>
<sequence>MLDGLKRRNRVVGIKETRKAAEENRLECLIVASDADLRVVGQLKQYCEEKGIPIHMADSMKQLGKAAGIDVGASVVGVLAEQKGN</sequence>
<dbReference type="GO" id="GO:0005840">
    <property type="term" value="C:ribosome"/>
    <property type="evidence" value="ECO:0007669"/>
    <property type="project" value="UniProtKB-KW"/>
</dbReference>
<dbReference type="InterPro" id="IPR029064">
    <property type="entry name" value="Ribosomal_eL30-like_sf"/>
</dbReference>
<proteinExistence type="predicted"/>
<name>A0A1M6I6Z5_9FIRM</name>
<evidence type="ECO:0000259" key="1">
    <source>
        <dbReference type="Pfam" id="PF01248"/>
    </source>
</evidence>
<protein>
    <submittedName>
        <fullName evidence="2">LSU ribosomal protein L7AE</fullName>
    </submittedName>
</protein>
<reference evidence="2 3" key="1">
    <citation type="submission" date="2016-11" db="EMBL/GenBank/DDBJ databases">
        <authorList>
            <person name="Varghese N."/>
            <person name="Submissions S."/>
        </authorList>
    </citation>
    <scope>NUCLEOTIDE SEQUENCE [LARGE SCALE GENOMIC DNA]</scope>
    <source>
        <strain evidence="2 3">DSM 19027</strain>
    </source>
</reference>
<dbReference type="InterPro" id="IPR004038">
    <property type="entry name" value="Ribosomal_eL8/eL30/eS12/Gad45"/>
</dbReference>
<dbReference type="Gene3D" id="3.30.1330.30">
    <property type="match status" value="1"/>
</dbReference>
<keyword evidence="3" id="KW-1185">Reference proteome</keyword>
<dbReference type="AlphaFoldDB" id="A0A1M6I6Z5"/>
<dbReference type="SUPFAM" id="SSF55315">
    <property type="entry name" value="L30e-like"/>
    <property type="match status" value="1"/>
</dbReference>